<comment type="caution">
    <text evidence="3">The sequence shown here is derived from an EMBL/GenBank/DDBJ whole genome shotgun (WGS) entry which is preliminary data.</text>
</comment>
<dbReference type="AlphaFoldDB" id="A0A820CHM0"/>
<keyword evidence="1" id="KW-1133">Transmembrane helix</keyword>
<dbReference type="EMBL" id="CAJOBB010009149">
    <property type="protein sequence ID" value="CAF4222397.1"/>
    <property type="molecule type" value="Genomic_DNA"/>
</dbReference>
<gene>
    <name evidence="3" type="ORF">KXQ929_LOCUS41269</name>
</gene>
<accession>A0A820CHM0</accession>
<evidence type="ECO:0000256" key="2">
    <source>
        <dbReference type="SAM" id="SignalP"/>
    </source>
</evidence>
<keyword evidence="1" id="KW-0472">Membrane</keyword>
<keyword evidence="1" id="KW-0812">Transmembrane</keyword>
<keyword evidence="2" id="KW-0732">Signal</keyword>
<proteinExistence type="predicted"/>
<feature type="chain" id="PRO_5032756295" evidence="2">
    <location>
        <begin position="20"/>
        <end position="464"/>
    </location>
</feature>
<sequence length="464" mass="52413">MIFNCGSVLCLLRFTSLGSQTVTNIEQNPSLTKYKQLQSLYPDTLTCPCANTTMPYKTFVSLSPIFHQVCSSDLISASWISLLANSASADVISGTWISKAAKYFGLLSSICQQANLTAADNIHDFFARTFVTSYVLIETDFNIQVNATVKQLTESIVINFNLFNIMTRLFIQADQPIIVSPTSQVVLNYINTTAGLPGSRPTYVASNYVAPGLVNGCYTIDLLLLSTLQCFYTNSDCMNQLFFYINKTYPASASNPNLYAHALIYNQSSTRFPPNTSVSWIVEEMMIEKWNTSLSFSDYYEACAPTYCTYTQIKHATSFTELLVTLISTIGGLVIVLRLITFQFVKIIFGLFKKKPKRQQQVHRKLLDRFKMLLSKLKTFLSIKVFNLNIFPARIFGSKIDRLTLKHLGQWSTRLYLTLLSIIFVILTLYTIIQPQTLTKSCSTPSLNFDKNLMNDYSDELEYP</sequence>
<evidence type="ECO:0000256" key="1">
    <source>
        <dbReference type="SAM" id="Phobius"/>
    </source>
</evidence>
<reference evidence="3" key="1">
    <citation type="submission" date="2021-02" db="EMBL/GenBank/DDBJ databases">
        <authorList>
            <person name="Nowell W R."/>
        </authorList>
    </citation>
    <scope>NUCLEOTIDE SEQUENCE</scope>
</reference>
<feature type="transmembrane region" description="Helical" evidence="1">
    <location>
        <begin position="415"/>
        <end position="433"/>
    </location>
</feature>
<name>A0A820CHM0_9BILA</name>
<evidence type="ECO:0000313" key="4">
    <source>
        <dbReference type="Proteomes" id="UP000663868"/>
    </source>
</evidence>
<feature type="non-terminal residue" evidence="3">
    <location>
        <position position="1"/>
    </location>
</feature>
<feature type="signal peptide" evidence="2">
    <location>
        <begin position="1"/>
        <end position="19"/>
    </location>
</feature>
<feature type="transmembrane region" description="Helical" evidence="1">
    <location>
        <begin position="322"/>
        <end position="352"/>
    </location>
</feature>
<protein>
    <submittedName>
        <fullName evidence="3">Uncharacterized protein</fullName>
    </submittedName>
</protein>
<evidence type="ECO:0000313" key="3">
    <source>
        <dbReference type="EMBL" id="CAF4222397.1"/>
    </source>
</evidence>
<dbReference type="Proteomes" id="UP000663868">
    <property type="component" value="Unassembled WGS sequence"/>
</dbReference>
<organism evidence="3 4">
    <name type="scientific">Adineta steineri</name>
    <dbReference type="NCBI Taxonomy" id="433720"/>
    <lineage>
        <taxon>Eukaryota</taxon>
        <taxon>Metazoa</taxon>
        <taxon>Spiralia</taxon>
        <taxon>Gnathifera</taxon>
        <taxon>Rotifera</taxon>
        <taxon>Eurotatoria</taxon>
        <taxon>Bdelloidea</taxon>
        <taxon>Adinetida</taxon>
        <taxon>Adinetidae</taxon>
        <taxon>Adineta</taxon>
    </lineage>
</organism>
<feature type="transmembrane region" description="Helical" evidence="1">
    <location>
        <begin position="373"/>
        <end position="395"/>
    </location>
</feature>